<evidence type="ECO:0000256" key="5">
    <source>
        <dbReference type="ARBA" id="ARBA00023136"/>
    </source>
</evidence>
<name>A0A8C4QZ31_EPTBU</name>
<dbReference type="Proteomes" id="UP000694388">
    <property type="component" value="Unplaced"/>
</dbReference>
<dbReference type="GO" id="GO:0005794">
    <property type="term" value="C:Golgi apparatus"/>
    <property type="evidence" value="ECO:0007669"/>
    <property type="project" value="TreeGrafter"/>
</dbReference>
<dbReference type="InterPro" id="IPR000237">
    <property type="entry name" value="GRIP_dom"/>
</dbReference>
<evidence type="ECO:0000256" key="4">
    <source>
        <dbReference type="ARBA" id="ARBA00023054"/>
    </source>
</evidence>
<proteinExistence type="predicted"/>
<dbReference type="Pfam" id="PF01465">
    <property type="entry name" value="GRIP"/>
    <property type="match status" value="1"/>
</dbReference>
<sequence>MFCLPVFLDCRDEQIDKSSRDRSRDGASLEYLKNVVFRFLTLGDMRGRQHALNAIATVLQFSPKERKAVLGP</sequence>
<evidence type="ECO:0000256" key="1">
    <source>
        <dbReference type="ARBA" id="ARBA00004184"/>
    </source>
</evidence>
<keyword evidence="5" id="KW-0472">Membrane</keyword>
<dbReference type="OMA" id="DMRGRQH"/>
<feature type="domain" description="GRIP" evidence="6">
    <location>
        <begin position="22"/>
        <end position="72"/>
    </location>
</feature>
<evidence type="ECO:0000256" key="3">
    <source>
        <dbReference type="ARBA" id="ARBA00022490"/>
    </source>
</evidence>
<dbReference type="Gene3D" id="1.10.220.60">
    <property type="entry name" value="GRIP domain"/>
    <property type="match status" value="1"/>
</dbReference>
<dbReference type="PANTHER" id="PTHR23157">
    <property type="entry name" value="GRIP AND COILED-COIL DOMAIN-CONTAINING PROTEIN 1"/>
    <property type="match status" value="1"/>
</dbReference>
<evidence type="ECO:0000259" key="6">
    <source>
        <dbReference type="PROSITE" id="PS50913"/>
    </source>
</evidence>
<dbReference type="PANTHER" id="PTHR23157:SF25">
    <property type="entry name" value="GRIP AND COILED-COIL DOMAIN-CONTAINING PROTEIN 1"/>
    <property type="match status" value="1"/>
</dbReference>
<evidence type="ECO:0000313" key="8">
    <source>
        <dbReference type="Proteomes" id="UP000694388"/>
    </source>
</evidence>
<reference evidence="7" key="2">
    <citation type="submission" date="2025-09" db="UniProtKB">
        <authorList>
            <consortium name="Ensembl"/>
        </authorList>
    </citation>
    <scope>IDENTIFICATION</scope>
</reference>
<evidence type="ECO:0000313" key="7">
    <source>
        <dbReference type="Ensembl" id="ENSEBUP00000021948.1"/>
    </source>
</evidence>
<evidence type="ECO:0000256" key="2">
    <source>
        <dbReference type="ARBA" id="ARBA00004496"/>
    </source>
</evidence>
<dbReference type="SMART" id="SM00755">
    <property type="entry name" value="Grip"/>
    <property type="match status" value="1"/>
</dbReference>
<protein>
    <recommendedName>
        <fullName evidence="6">GRIP domain-containing protein</fullName>
    </recommendedName>
</protein>
<organism evidence="7 8">
    <name type="scientific">Eptatretus burgeri</name>
    <name type="common">Inshore hagfish</name>
    <dbReference type="NCBI Taxonomy" id="7764"/>
    <lineage>
        <taxon>Eukaryota</taxon>
        <taxon>Metazoa</taxon>
        <taxon>Chordata</taxon>
        <taxon>Craniata</taxon>
        <taxon>Vertebrata</taxon>
        <taxon>Cyclostomata</taxon>
        <taxon>Myxini</taxon>
        <taxon>Myxiniformes</taxon>
        <taxon>Myxinidae</taxon>
        <taxon>Eptatretinae</taxon>
        <taxon>Eptatretus</taxon>
    </lineage>
</organism>
<keyword evidence="3" id="KW-0963">Cytoplasm</keyword>
<dbReference type="Ensembl" id="ENSEBUT00000022523.1">
    <property type="protein sequence ID" value="ENSEBUP00000021948.1"/>
    <property type="gene ID" value="ENSEBUG00000013541.1"/>
</dbReference>
<dbReference type="PROSITE" id="PS50913">
    <property type="entry name" value="GRIP"/>
    <property type="match status" value="1"/>
</dbReference>
<keyword evidence="8" id="KW-1185">Reference proteome</keyword>
<keyword evidence="4" id="KW-0175">Coiled coil</keyword>
<accession>A0A8C4QZ31</accession>
<reference evidence="7" key="1">
    <citation type="submission" date="2025-08" db="UniProtKB">
        <authorList>
            <consortium name="Ensembl"/>
        </authorList>
    </citation>
    <scope>IDENTIFICATION</scope>
</reference>
<dbReference type="AlphaFoldDB" id="A0A8C4QZ31"/>
<dbReference type="InterPro" id="IPR051952">
    <property type="entry name" value="Golgi-autophagy_related"/>
</dbReference>
<comment type="subcellular location">
    <subcellularLocation>
        <location evidence="2">Cytoplasm</location>
    </subcellularLocation>
    <subcellularLocation>
        <location evidence="1">Endomembrane system</location>
        <topology evidence="1">Peripheral membrane protein</topology>
    </subcellularLocation>
</comment>